<dbReference type="EMBL" id="JAEAOA010000213">
    <property type="protein sequence ID" value="KAK3576805.1"/>
    <property type="molecule type" value="Genomic_DNA"/>
</dbReference>
<gene>
    <name evidence="2" type="ORF">CHS0354_002589</name>
</gene>
<organism evidence="2 3">
    <name type="scientific">Potamilus streckersoni</name>
    <dbReference type="NCBI Taxonomy" id="2493646"/>
    <lineage>
        <taxon>Eukaryota</taxon>
        <taxon>Metazoa</taxon>
        <taxon>Spiralia</taxon>
        <taxon>Lophotrochozoa</taxon>
        <taxon>Mollusca</taxon>
        <taxon>Bivalvia</taxon>
        <taxon>Autobranchia</taxon>
        <taxon>Heteroconchia</taxon>
        <taxon>Palaeoheterodonta</taxon>
        <taxon>Unionida</taxon>
        <taxon>Unionoidea</taxon>
        <taxon>Unionidae</taxon>
        <taxon>Ambleminae</taxon>
        <taxon>Lampsilini</taxon>
        <taxon>Potamilus</taxon>
    </lineage>
</organism>
<dbReference type="Proteomes" id="UP001195483">
    <property type="component" value="Unassembled WGS sequence"/>
</dbReference>
<sequence length="108" mass="11605">MFAFFIWCINVMASAAAYGLVPPGSGIVIPVTSDPNSTIPTLTHIPSTIVNKLMENADSRSFADNEDCRCTVVLKGTIRYIVTIGNGIQESCFGSYSLQDLGVIEQSN</sequence>
<name>A0AAE0RP97_9BIVA</name>
<keyword evidence="1" id="KW-0732">Signal</keyword>
<reference evidence="2" key="1">
    <citation type="journal article" date="2021" name="Genome Biol. Evol.">
        <title>A High-Quality Reference Genome for a Parasitic Bivalve with Doubly Uniparental Inheritance (Bivalvia: Unionida).</title>
        <authorList>
            <person name="Smith C.H."/>
        </authorList>
    </citation>
    <scope>NUCLEOTIDE SEQUENCE</scope>
    <source>
        <strain evidence="2">CHS0354</strain>
    </source>
</reference>
<accession>A0AAE0RP97</accession>
<protein>
    <submittedName>
        <fullName evidence="2">Uncharacterized protein</fullName>
    </submittedName>
</protein>
<feature type="chain" id="PRO_5042054168" evidence="1">
    <location>
        <begin position="20"/>
        <end position="108"/>
    </location>
</feature>
<feature type="signal peptide" evidence="1">
    <location>
        <begin position="1"/>
        <end position="19"/>
    </location>
</feature>
<evidence type="ECO:0000313" key="2">
    <source>
        <dbReference type="EMBL" id="KAK3576805.1"/>
    </source>
</evidence>
<reference evidence="2" key="2">
    <citation type="journal article" date="2021" name="Genome Biol. Evol.">
        <title>Developing a high-quality reference genome for a parasitic bivalve with doubly uniparental inheritance (Bivalvia: Unionida).</title>
        <authorList>
            <person name="Smith C.H."/>
        </authorList>
    </citation>
    <scope>NUCLEOTIDE SEQUENCE</scope>
    <source>
        <strain evidence="2">CHS0354</strain>
        <tissue evidence="2">Mantle</tissue>
    </source>
</reference>
<keyword evidence="3" id="KW-1185">Reference proteome</keyword>
<evidence type="ECO:0000313" key="3">
    <source>
        <dbReference type="Proteomes" id="UP001195483"/>
    </source>
</evidence>
<comment type="caution">
    <text evidence="2">The sequence shown here is derived from an EMBL/GenBank/DDBJ whole genome shotgun (WGS) entry which is preliminary data.</text>
</comment>
<evidence type="ECO:0000256" key="1">
    <source>
        <dbReference type="SAM" id="SignalP"/>
    </source>
</evidence>
<reference evidence="2" key="3">
    <citation type="submission" date="2023-05" db="EMBL/GenBank/DDBJ databases">
        <authorList>
            <person name="Smith C.H."/>
        </authorList>
    </citation>
    <scope>NUCLEOTIDE SEQUENCE</scope>
    <source>
        <strain evidence="2">CHS0354</strain>
        <tissue evidence="2">Mantle</tissue>
    </source>
</reference>
<dbReference type="AlphaFoldDB" id="A0AAE0RP97"/>
<proteinExistence type="predicted"/>